<dbReference type="SUPFAM" id="SSF160113">
    <property type="entry name" value="YegP-like"/>
    <property type="match status" value="1"/>
</dbReference>
<dbReference type="InterPro" id="IPR010879">
    <property type="entry name" value="DUF1508"/>
</dbReference>
<gene>
    <name evidence="3" type="ORF">GU243_08520</name>
</gene>
<name>A0A6P1NGJ7_9MICC</name>
<organism evidence="3 4">
    <name type="scientific">Pseudarthrobacter psychrotolerans</name>
    <dbReference type="NCBI Taxonomy" id="2697569"/>
    <lineage>
        <taxon>Bacteria</taxon>
        <taxon>Bacillati</taxon>
        <taxon>Actinomycetota</taxon>
        <taxon>Actinomycetes</taxon>
        <taxon>Micrococcales</taxon>
        <taxon>Micrococcaceae</taxon>
        <taxon>Pseudarthrobacter</taxon>
    </lineage>
</organism>
<dbReference type="AlphaFoldDB" id="A0A6P1NGJ7"/>
<evidence type="ECO:0000313" key="4">
    <source>
        <dbReference type="Proteomes" id="UP000464186"/>
    </source>
</evidence>
<keyword evidence="4" id="KW-1185">Reference proteome</keyword>
<dbReference type="EMBL" id="CP047898">
    <property type="protein sequence ID" value="QHK19765.1"/>
    <property type="molecule type" value="Genomic_DNA"/>
</dbReference>
<proteinExistence type="predicted"/>
<dbReference type="InterPro" id="IPR036913">
    <property type="entry name" value="YegP-like_sf"/>
</dbReference>
<protein>
    <submittedName>
        <fullName evidence="3">DUF1508 domain-containing protein</fullName>
    </submittedName>
</protein>
<evidence type="ECO:0000256" key="1">
    <source>
        <dbReference type="SAM" id="MobiDB-lite"/>
    </source>
</evidence>
<dbReference type="Proteomes" id="UP000464186">
    <property type="component" value="Chromosome"/>
</dbReference>
<accession>A0A6P1NGJ7</accession>
<evidence type="ECO:0000259" key="2">
    <source>
        <dbReference type="Pfam" id="PF07411"/>
    </source>
</evidence>
<dbReference type="Gene3D" id="2.30.29.80">
    <property type="match status" value="1"/>
</dbReference>
<feature type="region of interest" description="Disordered" evidence="1">
    <location>
        <begin position="63"/>
        <end position="104"/>
    </location>
</feature>
<dbReference type="KEGG" id="psey:GU243_08520"/>
<dbReference type="Pfam" id="PF07411">
    <property type="entry name" value="DUF1508"/>
    <property type="match status" value="1"/>
</dbReference>
<feature type="domain" description="DUF1508" evidence="2">
    <location>
        <begin position="14"/>
        <end position="52"/>
    </location>
</feature>
<reference evidence="3 4" key="1">
    <citation type="submission" date="2020-01" db="EMBL/GenBank/DDBJ databases">
        <title>Pseudarthrobacter psychrotolerans sp. nov., isolated from antarctic soil.</title>
        <authorList>
            <person name="Shin Y."/>
            <person name="Park W."/>
        </authorList>
    </citation>
    <scope>NUCLEOTIDE SEQUENCE [LARGE SCALE GENOMIC DNA]</scope>
    <source>
        <strain evidence="3 4">YJ56</strain>
    </source>
</reference>
<sequence length="104" mass="10937">MAGMFELFNAEGSGFRFRITAPDGTVMAVSRCFPDKQSAVDGIRAVREYAGMGHITDLCPAPSAGAVTGPVPPPDHRTGATPGRPGTRRAQALTRPRTRIITAA</sequence>
<evidence type="ECO:0000313" key="3">
    <source>
        <dbReference type="EMBL" id="QHK19765.1"/>
    </source>
</evidence>